<evidence type="ECO:0000256" key="5">
    <source>
        <dbReference type="RuleBase" id="RU003345"/>
    </source>
</evidence>
<dbReference type="InterPro" id="IPR016161">
    <property type="entry name" value="Ald_DH/histidinol_DH"/>
</dbReference>
<dbReference type="Gene3D" id="3.40.309.10">
    <property type="entry name" value="Aldehyde Dehydrogenase, Chain A, domain 2"/>
    <property type="match status" value="1"/>
</dbReference>
<dbReference type="AlphaFoldDB" id="A0AAV3UIW9"/>
<accession>A0AAV3UIW9</accession>
<dbReference type="GO" id="GO:0016620">
    <property type="term" value="F:oxidoreductase activity, acting on the aldehyde or oxo group of donors, NAD or NADP as acceptor"/>
    <property type="evidence" value="ECO:0007669"/>
    <property type="project" value="InterPro"/>
</dbReference>
<dbReference type="PANTHER" id="PTHR11699">
    <property type="entry name" value="ALDEHYDE DEHYDROGENASE-RELATED"/>
    <property type="match status" value="1"/>
</dbReference>
<dbReference type="RefSeq" id="WP_227778266.1">
    <property type="nucleotide sequence ID" value="NZ_BAABKX010000013.1"/>
</dbReference>
<dbReference type="InterPro" id="IPR015590">
    <property type="entry name" value="Aldehyde_DH_dom"/>
</dbReference>
<evidence type="ECO:0000313" key="8">
    <source>
        <dbReference type="Proteomes" id="UP001501729"/>
    </source>
</evidence>
<dbReference type="InterPro" id="IPR029510">
    <property type="entry name" value="Ald_DH_CS_GLU"/>
</dbReference>
<feature type="domain" description="Aldehyde dehydrogenase" evidence="6">
    <location>
        <begin position="12"/>
        <end position="478"/>
    </location>
</feature>
<reference evidence="7 8" key="1">
    <citation type="journal article" date="2019" name="Int. J. Syst. Evol. Microbiol.">
        <title>The Global Catalogue of Microorganisms (GCM) 10K type strain sequencing project: providing services to taxonomists for standard genome sequencing and annotation.</title>
        <authorList>
            <consortium name="The Broad Institute Genomics Platform"/>
            <consortium name="The Broad Institute Genome Sequencing Center for Infectious Disease"/>
            <person name="Wu L."/>
            <person name="Ma J."/>
        </authorList>
    </citation>
    <scope>NUCLEOTIDE SEQUENCE [LARGE SCALE GENOMIC DNA]</scope>
    <source>
        <strain evidence="7 8">JCM 17504</strain>
    </source>
</reference>
<sequence length="482" mass="50991">MPAFDNYCNGQWTDSETGERFDVHNPADPTDVIGTLPQSTAADTKRAIDAAAKAQPGWEKTPAPERGSILRRAASLLDEQADELAEILSREEGKALPEASGEVARAIDILYYYGEKANDLGGEIKSSSSQDTRLETKTEPLGTVGLITPWNYPIAIPTWKLAPALATGNTVVLKPASQAPIVAIKVAKCLDEAGLPGGVLNVITGPGSEVGQTLSTSEDIDAISFTGSTSVGQMVGETAATDGKRVQLEMGGKNPTVVMPSMDVDTAAKIVSEGAFGVTGQACTATSRAIVHEDVYEEFVDELVAHADNIGIGPALDGYDMGPHVSQDELDGTLEYIDVGQSEGATLETGGSVPQEDRHESGYYIEPTVFSNVSSGMRIAQEEIFGPVVAVLPVSSYDEAVTVANDTEFGLSASIVTEDLREAHQFVDDIEAGVVKVNEKTTGLELHVPFGGMKASSSETYREQGDAGLDFFTTSKTVYLNY</sequence>
<dbReference type="GeneID" id="68617019"/>
<dbReference type="Gene3D" id="3.40.605.10">
    <property type="entry name" value="Aldehyde Dehydrogenase, Chain A, domain 1"/>
    <property type="match status" value="1"/>
</dbReference>
<evidence type="ECO:0000313" key="7">
    <source>
        <dbReference type="EMBL" id="GAA5052758.1"/>
    </source>
</evidence>
<evidence type="ECO:0000259" key="6">
    <source>
        <dbReference type="Pfam" id="PF00171"/>
    </source>
</evidence>
<evidence type="ECO:0000256" key="4">
    <source>
        <dbReference type="PROSITE-ProRule" id="PRU10007"/>
    </source>
</evidence>
<dbReference type="PROSITE" id="PS00687">
    <property type="entry name" value="ALDEHYDE_DEHYDR_GLU"/>
    <property type="match status" value="1"/>
</dbReference>
<dbReference type="InterPro" id="IPR016163">
    <property type="entry name" value="Ald_DH_C"/>
</dbReference>
<feature type="active site" evidence="4">
    <location>
        <position position="249"/>
    </location>
</feature>
<proteinExistence type="inferred from homology"/>
<organism evidence="7 8">
    <name type="scientific">Haladaptatus pallidirubidus</name>
    <dbReference type="NCBI Taxonomy" id="1008152"/>
    <lineage>
        <taxon>Archaea</taxon>
        <taxon>Methanobacteriati</taxon>
        <taxon>Methanobacteriota</taxon>
        <taxon>Stenosarchaea group</taxon>
        <taxon>Halobacteria</taxon>
        <taxon>Halobacteriales</taxon>
        <taxon>Haladaptataceae</taxon>
        <taxon>Haladaptatus</taxon>
    </lineage>
</organism>
<comment type="subunit">
    <text evidence="2">Homotetramer.</text>
</comment>
<dbReference type="Pfam" id="PF00171">
    <property type="entry name" value="Aldedh"/>
    <property type="match status" value="1"/>
</dbReference>
<dbReference type="FunFam" id="3.40.605.10:FF:000007">
    <property type="entry name" value="NAD/NADP-dependent betaine aldehyde dehydrogenase"/>
    <property type="match status" value="1"/>
</dbReference>
<comment type="caution">
    <text evidence="7">The sequence shown here is derived from an EMBL/GenBank/DDBJ whole genome shotgun (WGS) entry which is preliminary data.</text>
</comment>
<dbReference type="SUPFAM" id="SSF53720">
    <property type="entry name" value="ALDH-like"/>
    <property type="match status" value="1"/>
</dbReference>
<gene>
    <name evidence="7" type="ORF">GCM10025751_29240</name>
</gene>
<comment type="similarity">
    <text evidence="1 5">Belongs to the aldehyde dehydrogenase family.</text>
</comment>
<dbReference type="FunFam" id="3.40.309.10:FF:000012">
    <property type="entry name" value="Betaine aldehyde dehydrogenase"/>
    <property type="match status" value="1"/>
</dbReference>
<evidence type="ECO:0000256" key="3">
    <source>
        <dbReference type="ARBA" id="ARBA00023002"/>
    </source>
</evidence>
<evidence type="ECO:0000256" key="1">
    <source>
        <dbReference type="ARBA" id="ARBA00009986"/>
    </source>
</evidence>
<dbReference type="Proteomes" id="UP001501729">
    <property type="component" value="Unassembled WGS sequence"/>
</dbReference>
<evidence type="ECO:0000256" key="2">
    <source>
        <dbReference type="ARBA" id="ARBA00011881"/>
    </source>
</evidence>
<name>A0AAV3UIW9_9EURY</name>
<keyword evidence="8" id="KW-1185">Reference proteome</keyword>
<dbReference type="InterPro" id="IPR016162">
    <property type="entry name" value="Ald_DH_N"/>
</dbReference>
<dbReference type="EMBL" id="BAABKX010000013">
    <property type="protein sequence ID" value="GAA5052758.1"/>
    <property type="molecule type" value="Genomic_DNA"/>
</dbReference>
<protein>
    <submittedName>
        <fullName evidence="7">Aldehyde dehydrogenase family protein</fullName>
    </submittedName>
</protein>
<keyword evidence="3 5" id="KW-0560">Oxidoreductase</keyword>